<keyword evidence="1" id="KW-0472">Membrane</keyword>
<evidence type="ECO:0000256" key="1">
    <source>
        <dbReference type="SAM" id="Phobius"/>
    </source>
</evidence>
<evidence type="ECO:0000313" key="3">
    <source>
        <dbReference type="Proteomes" id="UP001501126"/>
    </source>
</evidence>
<evidence type="ECO:0000313" key="2">
    <source>
        <dbReference type="EMBL" id="GAA0876682.1"/>
    </source>
</evidence>
<feature type="transmembrane region" description="Helical" evidence="1">
    <location>
        <begin position="48"/>
        <end position="66"/>
    </location>
</feature>
<name>A0ABN1MTM7_9FLAO</name>
<keyword evidence="1" id="KW-0812">Transmembrane</keyword>
<keyword evidence="1" id="KW-1133">Transmembrane helix</keyword>
<protein>
    <submittedName>
        <fullName evidence="2">Uncharacterized protein</fullName>
    </submittedName>
</protein>
<reference evidence="2 3" key="1">
    <citation type="journal article" date="2019" name="Int. J. Syst. Evol. Microbiol.">
        <title>The Global Catalogue of Microorganisms (GCM) 10K type strain sequencing project: providing services to taxonomists for standard genome sequencing and annotation.</title>
        <authorList>
            <consortium name="The Broad Institute Genomics Platform"/>
            <consortium name="The Broad Institute Genome Sequencing Center for Infectious Disease"/>
            <person name="Wu L."/>
            <person name="Ma J."/>
        </authorList>
    </citation>
    <scope>NUCLEOTIDE SEQUENCE [LARGE SCALE GENOMIC DNA]</scope>
    <source>
        <strain evidence="2 3">JCM 16083</strain>
    </source>
</reference>
<dbReference type="Proteomes" id="UP001501126">
    <property type="component" value="Unassembled WGS sequence"/>
</dbReference>
<accession>A0ABN1MTM7</accession>
<dbReference type="RefSeq" id="WP_343790030.1">
    <property type="nucleotide sequence ID" value="NZ_BAAAFH010000022.1"/>
</dbReference>
<proteinExistence type="predicted"/>
<sequence>MKTKVIMARFGFVAAGVGLGALLGWLYWYYIGCQDGYCTIKSSPVNMTLYGAVMGGLVFDLIKSMLNKFKKEKS</sequence>
<gene>
    <name evidence="2" type="ORF">GCM10009118_30920</name>
</gene>
<keyword evidence="3" id="KW-1185">Reference proteome</keyword>
<dbReference type="EMBL" id="BAAAFH010000022">
    <property type="protein sequence ID" value="GAA0876682.1"/>
    <property type="molecule type" value="Genomic_DNA"/>
</dbReference>
<comment type="caution">
    <text evidence="2">The sequence shown here is derived from an EMBL/GenBank/DDBJ whole genome shotgun (WGS) entry which is preliminary data.</text>
</comment>
<organism evidence="2 3">
    <name type="scientific">Wandonia haliotis</name>
    <dbReference type="NCBI Taxonomy" id="574963"/>
    <lineage>
        <taxon>Bacteria</taxon>
        <taxon>Pseudomonadati</taxon>
        <taxon>Bacteroidota</taxon>
        <taxon>Flavobacteriia</taxon>
        <taxon>Flavobacteriales</taxon>
        <taxon>Crocinitomicaceae</taxon>
        <taxon>Wandonia</taxon>
    </lineage>
</organism>
<feature type="transmembrane region" description="Helical" evidence="1">
    <location>
        <begin position="7"/>
        <end position="28"/>
    </location>
</feature>